<evidence type="ECO:0008006" key="4">
    <source>
        <dbReference type="Google" id="ProtNLM"/>
    </source>
</evidence>
<name>A0ABU7IAJ9_9SPHI</name>
<evidence type="ECO:0000313" key="3">
    <source>
        <dbReference type="Proteomes" id="UP001336835"/>
    </source>
</evidence>
<keyword evidence="1" id="KW-0812">Transmembrane</keyword>
<dbReference type="EMBL" id="JAZDQT010000003">
    <property type="protein sequence ID" value="MEE1946510.1"/>
    <property type="molecule type" value="Genomic_DNA"/>
</dbReference>
<keyword evidence="1" id="KW-0472">Membrane</keyword>
<sequence>MKHYKFLIAVVLLLLCITNIAWWFAITDRDISYEAMQATYVSVFPSFLQNLSLLTWLMFAVLVTAAVLFMQSRKEKSLKLIASSGMILSFVLAFWQLFSLM</sequence>
<keyword evidence="3" id="KW-1185">Reference proteome</keyword>
<accession>A0ABU7IAJ9</accession>
<feature type="transmembrane region" description="Helical" evidence="1">
    <location>
        <begin position="80"/>
        <end position="98"/>
    </location>
</feature>
<organism evidence="2 3">
    <name type="scientific">Pedobacter albus</name>
    <dbReference type="NCBI Taxonomy" id="3113905"/>
    <lineage>
        <taxon>Bacteria</taxon>
        <taxon>Pseudomonadati</taxon>
        <taxon>Bacteroidota</taxon>
        <taxon>Sphingobacteriia</taxon>
        <taxon>Sphingobacteriales</taxon>
        <taxon>Sphingobacteriaceae</taxon>
        <taxon>Pedobacter</taxon>
    </lineage>
</organism>
<keyword evidence="1" id="KW-1133">Transmembrane helix</keyword>
<protein>
    <recommendedName>
        <fullName evidence="4">DUF4293 family protein</fullName>
    </recommendedName>
</protein>
<dbReference type="RefSeq" id="WP_330108816.1">
    <property type="nucleotide sequence ID" value="NZ_JAZDQT010000003.1"/>
</dbReference>
<evidence type="ECO:0000256" key="1">
    <source>
        <dbReference type="SAM" id="Phobius"/>
    </source>
</evidence>
<proteinExistence type="predicted"/>
<dbReference type="Proteomes" id="UP001336835">
    <property type="component" value="Unassembled WGS sequence"/>
</dbReference>
<evidence type="ECO:0000313" key="2">
    <source>
        <dbReference type="EMBL" id="MEE1946510.1"/>
    </source>
</evidence>
<gene>
    <name evidence="2" type="ORF">VRU48_15400</name>
</gene>
<reference evidence="2 3" key="1">
    <citation type="submission" date="2024-01" db="EMBL/GenBank/DDBJ databases">
        <title>Pedobacter sp. nov., isolated from fresh soil.</title>
        <authorList>
            <person name="Le N.T.T."/>
        </authorList>
    </citation>
    <scope>NUCLEOTIDE SEQUENCE [LARGE SCALE GENOMIC DNA]</scope>
    <source>
        <strain evidence="2 3">KR3-3</strain>
    </source>
</reference>
<comment type="caution">
    <text evidence="2">The sequence shown here is derived from an EMBL/GenBank/DDBJ whole genome shotgun (WGS) entry which is preliminary data.</text>
</comment>
<feature type="transmembrane region" description="Helical" evidence="1">
    <location>
        <begin position="46"/>
        <end position="68"/>
    </location>
</feature>
<feature type="transmembrane region" description="Helical" evidence="1">
    <location>
        <begin position="7"/>
        <end position="26"/>
    </location>
</feature>